<dbReference type="InterPro" id="IPR029069">
    <property type="entry name" value="HotDog_dom_sf"/>
</dbReference>
<dbReference type="Gene3D" id="3.10.129.10">
    <property type="entry name" value="Hotdog Thioesterase"/>
    <property type="match status" value="1"/>
</dbReference>
<dbReference type="CDD" id="cd00586">
    <property type="entry name" value="4HBT"/>
    <property type="match status" value="1"/>
</dbReference>
<evidence type="ECO:0000256" key="1">
    <source>
        <dbReference type="ARBA" id="ARBA00005953"/>
    </source>
</evidence>
<keyword evidence="4" id="KW-1185">Reference proteome</keyword>
<dbReference type="GO" id="GO:0047617">
    <property type="term" value="F:fatty acyl-CoA hydrolase activity"/>
    <property type="evidence" value="ECO:0007669"/>
    <property type="project" value="TreeGrafter"/>
</dbReference>
<dbReference type="Pfam" id="PF13279">
    <property type="entry name" value="4HBT_2"/>
    <property type="match status" value="1"/>
</dbReference>
<organism evidence="3 4">
    <name type="scientific">Geobacter argillaceus</name>
    <dbReference type="NCBI Taxonomy" id="345631"/>
    <lineage>
        <taxon>Bacteria</taxon>
        <taxon>Pseudomonadati</taxon>
        <taxon>Thermodesulfobacteriota</taxon>
        <taxon>Desulfuromonadia</taxon>
        <taxon>Geobacterales</taxon>
        <taxon>Geobacteraceae</taxon>
        <taxon>Geobacter</taxon>
    </lineage>
</organism>
<evidence type="ECO:0000256" key="2">
    <source>
        <dbReference type="ARBA" id="ARBA00022801"/>
    </source>
</evidence>
<reference evidence="3 4" key="1">
    <citation type="submission" date="2019-07" db="EMBL/GenBank/DDBJ databases">
        <title>Genomic Encyclopedia of Archaeal and Bacterial Type Strains, Phase II (KMG-II): from individual species to whole genera.</title>
        <authorList>
            <person name="Goeker M."/>
        </authorList>
    </citation>
    <scope>NUCLEOTIDE SEQUENCE [LARGE SCALE GENOMIC DNA]</scope>
    <source>
        <strain evidence="3 4">ATCC BAA-1139</strain>
    </source>
</reference>
<dbReference type="InterPro" id="IPR006684">
    <property type="entry name" value="YbgC/YbaW"/>
</dbReference>
<dbReference type="PANTHER" id="PTHR31793:SF27">
    <property type="entry name" value="NOVEL THIOESTERASE SUPERFAMILY DOMAIN AND SAPOSIN A-TYPE DOMAIN CONTAINING PROTEIN (0610012H03RIK)"/>
    <property type="match status" value="1"/>
</dbReference>
<dbReference type="EMBL" id="VLLN01000012">
    <property type="protein sequence ID" value="TWJ19002.1"/>
    <property type="molecule type" value="Genomic_DNA"/>
</dbReference>
<dbReference type="AlphaFoldDB" id="A0A562VMG3"/>
<dbReference type="Proteomes" id="UP000319449">
    <property type="component" value="Unassembled WGS sequence"/>
</dbReference>
<evidence type="ECO:0000313" key="4">
    <source>
        <dbReference type="Proteomes" id="UP000319449"/>
    </source>
</evidence>
<dbReference type="PIRSF" id="PIRSF003230">
    <property type="entry name" value="YbgC"/>
    <property type="match status" value="1"/>
</dbReference>
<keyword evidence="2 3" id="KW-0378">Hydrolase</keyword>
<name>A0A562VMG3_9BACT</name>
<protein>
    <submittedName>
        <fullName evidence="3">Acyl-CoA thioester hydrolase</fullName>
    </submittedName>
</protein>
<evidence type="ECO:0000313" key="3">
    <source>
        <dbReference type="EMBL" id="TWJ19002.1"/>
    </source>
</evidence>
<gene>
    <name evidence="3" type="ORF">JN12_02220</name>
</gene>
<comment type="similarity">
    <text evidence="1">Belongs to the 4-hydroxybenzoyl-CoA thioesterase family.</text>
</comment>
<dbReference type="RefSeq" id="WP_145022659.1">
    <property type="nucleotide sequence ID" value="NZ_VLLN01000012.1"/>
</dbReference>
<dbReference type="SUPFAM" id="SSF54637">
    <property type="entry name" value="Thioesterase/thiol ester dehydrase-isomerase"/>
    <property type="match status" value="1"/>
</dbReference>
<sequence length="140" mass="15815">MTYHETKIRVRFNEIDAYRVAWHGHYVAWLEIGRNELAGQFGLDVDQLAATGYLGPVVALELKYLRPARFNDEVTVRTTLRRTDTPTLEFHTIIVGSDGSPCARGKTIHALTDLDGVTQYRLPSVIAERVERMLAWAEGS</sequence>
<comment type="caution">
    <text evidence="3">The sequence shown here is derived from an EMBL/GenBank/DDBJ whole genome shotgun (WGS) entry which is preliminary data.</text>
</comment>
<accession>A0A562VMG3</accession>
<proteinExistence type="inferred from homology"/>
<dbReference type="InterPro" id="IPR050563">
    <property type="entry name" value="4-hydroxybenzoyl-CoA_TE"/>
</dbReference>
<dbReference type="PANTHER" id="PTHR31793">
    <property type="entry name" value="4-HYDROXYBENZOYL-COA THIOESTERASE FAMILY MEMBER"/>
    <property type="match status" value="1"/>
</dbReference>
<dbReference type="OrthoDB" id="9800856at2"/>